<evidence type="ECO:0000313" key="10">
    <source>
        <dbReference type="WBParaSite" id="Bm7463a.1"/>
    </source>
</evidence>
<evidence type="ECO:0000256" key="2">
    <source>
        <dbReference type="ARBA" id="ARBA00009976"/>
    </source>
</evidence>
<protein>
    <submittedName>
        <fullName evidence="10">BMA-UGTP-1, isoform e</fullName>
    </submittedName>
</protein>
<reference evidence="10" key="3">
    <citation type="submission" date="2022-04" db="UniProtKB">
        <authorList>
            <consortium name="WormBaseParasite"/>
        </authorList>
    </citation>
    <scope>IDENTIFICATION</scope>
</reference>
<dbReference type="NCBIfam" id="TIGR00803">
    <property type="entry name" value="nst"/>
    <property type="match status" value="1"/>
</dbReference>
<evidence type="ECO:0000256" key="6">
    <source>
        <dbReference type="ARBA" id="ARBA00023136"/>
    </source>
</evidence>
<gene>
    <name evidence="8" type="primary">Bma-ugtp-1</name>
    <name evidence="10" type="synonym">Bm1_45530</name>
    <name evidence="8" type="ORF">BM_BM7463</name>
</gene>
<sequence>MKQKVLRMAFHVDAMLVKGNWEKVPLGNIPLTSSEMIENGERSSLRFKCFIIIQMIFVWTSYTVTVRYSRLSAPRHLQYSSTTVVYLSEIIKMTIALFFVFQINNYNVKEFTRCIKKEYFGKPKDLLKMTFPSIAYALQNNLDFVALSNLNAGIYHVTTQLKVVTTAIFMMIILGRRFSGTRWLSIFLLFGGVAAVELSINERSIKEKSDENYLLGLSAVLFTCVTAGFAGVYFEYMLKDGSETPFWIRNLQMYSCGVVSAALGCILSEWNRILTKGFFYGYNSNVIAVILFLSLGGIFISLVMKYLDNLCKSFASAMSIILVVMISHLIFHDVQLNLMFLTGSITVCGAVLLYSSVPE</sequence>
<dbReference type="WBParaSite" id="Bm7463a.1">
    <property type="protein sequence ID" value="Bm7463a.1"/>
    <property type="gene ID" value="WBGene00227724"/>
</dbReference>
<keyword evidence="9" id="KW-1185">Reference proteome</keyword>
<feature type="transmembrane region" description="Helical" evidence="7">
    <location>
        <begin position="154"/>
        <end position="174"/>
    </location>
</feature>
<dbReference type="PANTHER" id="PTHR10231">
    <property type="entry name" value="NUCLEOTIDE-SUGAR TRANSMEMBRANE TRANSPORTER"/>
    <property type="match status" value="1"/>
</dbReference>
<reference evidence="9" key="1">
    <citation type="journal article" date="2007" name="Science">
        <title>Draft genome of the filarial nematode parasite Brugia malayi.</title>
        <authorList>
            <person name="Ghedin E."/>
            <person name="Wang S."/>
            <person name="Spiro D."/>
            <person name="Caler E."/>
            <person name="Zhao Q."/>
            <person name="Crabtree J."/>
            <person name="Allen J.E."/>
            <person name="Delcher A.L."/>
            <person name="Guiliano D.B."/>
            <person name="Miranda-Saavedra D."/>
            <person name="Angiuoli S.V."/>
            <person name="Creasy T."/>
            <person name="Amedeo P."/>
            <person name="Haas B."/>
            <person name="El-Sayed N.M."/>
            <person name="Wortman J.R."/>
            <person name="Feldblyum T."/>
            <person name="Tallon L."/>
            <person name="Schatz M."/>
            <person name="Shumway M."/>
            <person name="Koo H."/>
            <person name="Salzberg S.L."/>
            <person name="Schobel S."/>
            <person name="Pertea M."/>
            <person name="Pop M."/>
            <person name="White O."/>
            <person name="Barton G.J."/>
            <person name="Carlow C.K."/>
            <person name="Crawford M.J."/>
            <person name="Daub J."/>
            <person name="Dimmic M.W."/>
            <person name="Estes C.F."/>
            <person name="Foster J.M."/>
            <person name="Ganatra M."/>
            <person name="Gregory W.F."/>
            <person name="Johnson N.M."/>
            <person name="Jin J."/>
            <person name="Komuniecki R."/>
            <person name="Korf I."/>
            <person name="Kumar S."/>
            <person name="Laney S."/>
            <person name="Li B.W."/>
            <person name="Li W."/>
            <person name="Lindblom T.H."/>
            <person name="Lustigman S."/>
            <person name="Ma D."/>
            <person name="Maina C.V."/>
            <person name="Martin D.M."/>
            <person name="McCarter J.P."/>
            <person name="McReynolds L."/>
            <person name="Mitreva M."/>
            <person name="Nutman T.B."/>
            <person name="Parkinson J."/>
            <person name="Peregrin-Alvarez J.M."/>
            <person name="Poole C."/>
            <person name="Ren Q."/>
            <person name="Saunders L."/>
            <person name="Sluder A.E."/>
            <person name="Smith K."/>
            <person name="Stanke M."/>
            <person name="Unnasch T.R."/>
            <person name="Ware J."/>
            <person name="Wei A.D."/>
            <person name="Weil G."/>
            <person name="Williams D.J."/>
            <person name="Zhang Y."/>
            <person name="Williams S.A."/>
            <person name="Fraser-Liggett C."/>
            <person name="Slatko B."/>
            <person name="Blaxter M.L."/>
            <person name="Scott A.L."/>
        </authorList>
    </citation>
    <scope>NUCLEOTIDE SEQUENCE</scope>
    <source>
        <strain evidence="9">FR3</strain>
    </source>
</reference>
<feature type="transmembrane region" description="Helical" evidence="7">
    <location>
        <begin position="246"/>
        <end position="267"/>
    </location>
</feature>
<evidence type="ECO:0000313" key="9">
    <source>
        <dbReference type="Proteomes" id="UP000006672"/>
    </source>
</evidence>
<evidence type="ECO:0000313" key="8">
    <source>
        <dbReference type="EMBL" id="VIO91689.1"/>
    </source>
</evidence>
<feature type="transmembrane region" description="Helical" evidence="7">
    <location>
        <begin position="279"/>
        <end position="302"/>
    </location>
</feature>
<accession>A0A4E9F4J6</accession>
<dbReference type="Proteomes" id="UP000006672">
    <property type="component" value="Unassembled WGS sequence"/>
</dbReference>
<evidence type="ECO:0000256" key="3">
    <source>
        <dbReference type="ARBA" id="ARBA00022597"/>
    </source>
</evidence>
<dbReference type="Pfam" id="PF04142">
    <property type="entry name" value="Nuc_sug_transp"/>
    <property type="match status" value="1"/>
</dbReference>
<dbReference type="OrthoDB" id="408493at2759"/>
<dbReference type="CTD" id="6103989"/>
<dbReference type="GO" id="GO:0015165">
    <property type="term" value="F:pyrimidine nucleotide-sugar transmembrane transporter activity"/>
    <property type="evidence" value="ECO:0007669"/>
    <property type="project" value="InterPro"/>
</dbReference>
<dbReference type="InterPro" id="IPR007271">
    <property type="entry name" value="Nuc_sug_transpt"/>
</dbReference>
<comment type="subcellular location">
    <subcellularLocation>
        <location evidence="1">Membrane</location>
        <topology evidence="1">Multi-pass membrane protein</topology>
    </subcellularLocation>
</comment>
<dbReference type="SUPFAM" id="SSF103481">
    <property type="entry name" value="Multidrug resistance efflux transporter EmrE"/>
    <property type="match status" value="1"/>
</dbReference>
<feature type="transmembrane region" description="Helical" evidence="7">
    <location>
        <begin position="338"/>
        <end position="357"/>
    </location>
</feature>
<feature type="transmembrane region" description="Helical" evidence="7">
    <location>
        <begin position="314"/>
        <end position="331"/>
    </location>
</feature>
<keyword evidence="5 7" id="KW-1133">Transmembrane helix</keyword>
<feature type="transmembrane region" description="Helical" evidence="7">
    <location>
        <begin position="84"/>
        <end position="103"/>
    </location>
</feature>
<evidence type="ECO:0000256" key="5">
    <source>
        <dbReference type="ARBA" id="ARBA00022989"/>
    </source>
</evidence>
<feature type="transmembrane region" description="Helical" evidence="7">
    <location>
        <begin position="212"/>
        <end position="234"/>
    </location>
</feature>
<dbReference type="GO" id="GO:0005797">
    <property type="term" value="C:Golgi medial cisterna"/>
    <property type="evidence" value="ECO:0007669"/>
    <property type="project" value="EnsemblMetazoa"/>
</dbReference>
<dbReference type="InterPro" id="IPR037185">
    <property type="entry name" value="EmrE-like"/>
</dbReference>
<proteinExistence type="inferred from homology"/>
<dbReference type="PIRSF" id="PIRSF005799">
    <property type="entry name" value="UDP-gal_transpt"/>
    <property type="match status" value="1"/>
</dbReference>
<keyword evidence="3" id="KW-0762">Sugar transport</keyword>
<dbReference type="GeneID" id="6103989"/>
<comment type="similarity">
    <text evidence="2">Belongs to the nucleotide-sugar transporter family. SLC35A subfamily.</text>
</comment>
<keyword evidence="3" id="KW-0813">Transport</keyword>
<keyword evidence="4 7" id="KW-0812">Transmembrane</keyword>
<evidence type="ECO:0000256" key="4">
    <source>
        <dbReference type="ARBA" id="ARBA00022692"/>
    </source>
</evidence>
<evidence type="ECO:0000256" key="1">
    <source>
        <dbReference type="ARBA" id="ARBA00004141"/>
    </source>
</evidence>
<dbReference type="GO" id="GO:0000139">
    <property type="term" value="C:Golgi membrane"/>
    <property type="evidence" value="ECO:0007669"/>
    <property type="project" value="InterPro"/>
</dbReference>
<accession>A0A8L7TGI4</accession>
<dbReference type="EMBL" id="CAAKNF010000192">
    <property type="protein sequence ID" value="VIO91689.1"/>
    <property type="molecule type" value="Genomic_DNA"/>
</dbReference>
<feature type="transmembrane region" description="Helical" evidence="7">
    <location>
        <begin position="180"/>
        <end position="200"/>
    </location>
</feature>
<keyword evidence="6 7" id="KW-0472">Membrane</keyword>
<dbReference type="RefSeq" id="XP_042933114.1">
    <property type="nucleotide sequence ID" value="XM_043077180.1"/>
</dbReference>
<dbReference type="AlphaFoldDB" id="A0A4E9F4J6"/>
<feature type="transmembrane region" description="Helical" evidence="7">
    <location>
        <begin position="45"/>
        <end position="64"/>
    </location>
</feature>
<organism evidence="8">
    <name type="scientific">Brugia malayi</name>
    <name type="common">Filarial nematode worm</name>
    <dbReference type="NCBI Taxonomy" id="6279"/>
    <lineage>
        <taxon>Eukaryota</taxon>
        <taxon>Metazoa</taxon>
        <taxon>Ecdysozoa</taxon>
        <taxon>Nematoda</taxon>
        <taxon>Chromadorea</taxon>
        <taxon>Rhabditida</taxon>
        <taxon>Spirurina</taxon>
        <taxon>Spiruromorpha</taxon>
        <taxon>Filarioidea</taxon>
        <taxon>Onchocercidae</taxon>
        <taxon>Brugia</taxon>
    </lineage>
</organism>
<dbReference type="GO" id="GO:0060473">
    <property type="term" value="C:cortical granule"/>
    <property type="evidence" value="ECO:0007669"/>
    <property type="project" value="EnsemblMetazoa"/>
</dbReference>
<name>A0A4E9F4J6_BRUMA</name>
<reference evidence="8" key="2">
    <citation type="submission" date="2019-04" db="EMBL/GenBank/DDBJ databases">
        <authorList>
            <person name="Howe K."/>
            <person name="Paulini M."/>
            <person name="Williams G."/>
        </authorList>
    </citation>
    <scope>NUCLEOTIDE SEQUENCE [LARGE SCALE GENOMIC DNA]</scope>
    <source>
        <strain evidence="8">FR3</strain>
    </source>
</reference>
<evidence type="ECO:0000256" key="7">
    <source>
        <dbReference type="SAM" id="Phobius"/>
    </source>
</evidence>